<evidence type="ECO:0000256" key="1">
    <source>
        <dbReference type="SAM" id="MobiDB-lite"/>
    </source>
</evidence>
<protein>
    <submittedName>
        <fullName evidence="2">(apollo) hypothetical protein</fullName>
    </submittedName>
</protein>
<dbReference type="EMBL" id="CAJQZP010000103">
    <property type="protein sequence ID" value="CAG4938839.1"/>
    <property type="molecule type" value="Genomic_DNA"/>
</dbReference>
<feature type="compositionally biased region" description="Polar residues" evidence="1">
    <location>
        <begin position="160"/>
        <end position="171"/>
    </location>
</feature>
<evidence type="ECO:0000313" key="3">
    <source>
        <dbReference type="Proteomes" id="UP000691718"/>
    </source>
</evidence>
<dbReference type="AlphaFoldDB" id="A0A8S3W3R6"/>
<feature type="region of interest" description="Disordered" evidence="1">
    <location>
        <begin position="139"/>
        <end position="181"/>
    </location>
</feature>
<proteinExistence type="predicted"/>
<reference evidence="2" key="1">
    <citation type="submission" date="2021-04" db="EMBL/GenBank/DDBJ databases">
        <authorList>
            <person name="Tunstrom K."/>
        </authorList>
    </citation>
    <scope>NUCLEOTIDE SEQUENCE</scope>
</reference>
<gene>
    <name evidence="2" type="ORF">PAPOLLO_LOCUS1708</name>
</gene>
<organism evidence="2 3">
    <name type="scientific">Parnassius apollo</name>
    <name type="common">Apollo butterfly</name>
    <name type="synonym">Papilio apollo</name>
    <dbReference type="NCBI Taxonomy" id="110799"/>
    <lineage>
        <taxon>Eukaryota</taxon>
        <taxon>Metazoa</taxon>
        <taxon>Ecdysozoa</taxon>
        <taxon>Arthropoda</taxon>
        <taxon>Hexapoda</taxon>
        <taxon>Insecta</taxon>
        <taxon>Pterygota</taxon>
        <taxon>Neoptera</taxon>
        <taxon>Endopterygota</taxon>
        <taxon>Lepidoptera</taxon>
        <taxon>Glossata</taxon>
        <taxon>Ditrysia</taxon>
        <taxon>Papilionoidea</taxon>
        <taxon>Papilionidae</taxon>
        <taxon>Parnassiinae</taxon>
        <taxon>Parnassini</taxon>
        <taxon>Parnassius</taxon>
        <taxon>Parnassius</taxon>
    </lineage>
</organism>
<dbReference type="Proteomes" id="UP000691718">
    <property type="component" value="Unassembled WGS sequence"/>
</dbReference>
<sequence length="181" mass="19899">MKDLLGSLLGGSQGMFYPPEKLSVRAHAHGPPATTTKRRHWHISCNFRTFHMDSPHTVGAGGGHTLQIVAACFLWPAPATKCRHKTPLARFRAPLSLTSVNLLESTEMSIYTLHKKASTSAQPSPLHSDNSMLDMSYSTQNASTSIPSSPIIQPSPTHSYYSDQSMDNSSVIEDMFRDDDE</sequence>
<feature type="compositionally biased region" description="Low complexity" evidence="1">
    <location>
        <begin position="143"/>
        <end position="159"/>
    </location>
</feature>
<name>A0A8S3W3R6_PARAO</name>
<accession>A0A8S3W3R6</accession>
<keyword evidence="3" id="KW-1185">Reference proteome</keyword>
<comment type="caution">
    <text evidence="2">The sequence shown here is derived from an EMBL/GenBank/DDBJ whole genome shotgun (WGS) entry which is preliminary data.</text>
</comment>
<dbReference type="OrthoDB" id="6616165at2759"/>
<evidence type="ECO:0000313" key="2">
    <source>
        <dbReference type="EMBL" id="CAG4938839.1"/>
    </source>
</evidence>